<evidence type="ECO:0000256" key="1">
    <source>
        <dbReference type="SAM" id="MobiDB-lite"/>
    </source>
</evidence>
<evidence type="ECO:0000313" key="5">
    <source>
        <dbReference type="Proteomes" id="UP001500432"/>
    </source>
</evidence>
<accession>A0ABP5NS34</accession>
<dbReference type="Pfam" id="PF13399">
    <property type="entry name" value="LytR_C"/>
    <property type="match status" value="1"/>
</dbReference>
<evidence type="ECO:0000256" key="2">
    <source>
        <dbReference type="SAM" id="Phobius"/>
    </source>
</evidence>
<feature type="compositionally biased region" description="Basic and acidic residues" evidence="1">
    <location>
        <begin position="23"/>
        <end position="32"/>
    </location>
</feature>
<keyword evidence="2" id="KW-1133">Transmembrane helix</keyword>
<feature type="transmembrane region" description="Helical" evidence="2">
    <location>
        <begin position="36"/>
        <end position="57"/>
    </location>
</feature>
<feature type="region of interest" description="Disordered" evidence="1">
    <location>
        <begin position="1"/>
        <end position="32"/>
    </location>
</feature>
<sequence length="200" mass="20007">MRTYPRDEFDAVPESPRRQGVHRTREGEEPQRRSGLGWILAAGILALVIGAVAFFLLPRLGIGGSESAVASAPSTSQPAPEASQPVASAPAPAPTSAAPTSAPPPTESANKALEVGVYNATGTAGLGNRVATTARAAGWTVTDVGNWAGAPVNSSVVYYRSAADAGSAKALAADLGIQTVLEAPALGLPLAAVVGPGYAG</sequence>
<dbReference type="RefSeq" id="WP_344300634.1">
    <property type="nucleotide sequence ID" value="NZ_BAAAQW010000010.1"/>
</dbReference>
<dbReference type="Gene3D" id="3.30.70.2390">
    <property type="match status" value="1"/>
</dbReference>
<name>A0ABP5NS34_9MICC</name>
<dbReference type="EMBL" id="BAAAQW010000010">
    <property type="protein sequence ID" value="GAA2202380.1"/>
    <property type="molecule type" value="Genomic_DNA"/>
</dbReference>
<reference evidence="5" key="1">
    <citation type="journal article" date="2019" name="Int. J. Syst. Evol. Microbiol.">
        <title>The Global Catalogue of Microorganisms (GCM) 10K type strain sequencing project: providing services to taxonomists for standard genome sequencing and annotation.</title>
        <authorList>
            <consortium name="The Broad Institute Genomics Platform"/>
            <consortium name="The Broad Institute Genome Sequencing Center for Infectious Disease"/>
            <person name="Wu L."/>
            <person name="Ma J."/>
        </authorList>
    </citation>
    <scope>NUCLEOTIDE SEQUENCE [LARGE SCALE GENOMIC DNA]</scope>
    <source>
        <strain evidence="5">JCM 16034</strain>
    </source>
</reference>
<keyword evidence="2" id="KW-0472">Membrane</keyword>
<comment type="caution">
    <text evidence="4">The sequence shown here is derived from an EMBL/GenBank/DDBJ whole genome shotgun (WGS) entry which is preliminary data.</text>
</comment>
<evidence type="ECO:0000313" key="4">
    <source>
        <dbReference type="EMBL" id="GAA2202380.1"/>
    </source>
</evidence>
<organism evidence="4 5">
    <name type="scientific">Sinomonas flava</name>
    <dbReference type="NCBI Taxonomy" id="496857"/>
    <lineage>
        <taxon>Bacteria</taxon>
        <taxon>Bacillati</taxon>
        <taxon>Actinomycetota</taxon>
        <taxon>Actinomycetes</taxon>
        <taxon>Micrococcales</taxon>
        <taxon>Micrococcaceae</taxon>
        <taxon>Sinomonas</taxon>
    </lineage>
</organism>
<dbReference type="Proteomes" id="UP001500432">
    <property type="component" value="Unassembled WGS sequence"/>
</dbReference>
<keyword evidence="5" id="KW-1185">Reference proteome</keyword>
<evidence type="ECO:0000259" key="3">
    <source>
        <dbReference type="Pfam" id="PF13399"/>
    </source>
</evidence>
<feature type="compositionally biased region" description="Low complexity" evidence="1">
    <location>
        <begin position="76"/>
        <end position="100"/>
    </location>
</feature>
<proteinExistence type="predicted"/>
<protein>
    <recommendedName>
        <fullName evidence="3">LytR/CpsA/Psr regulator C-terminal domain-containing protein</fullName>
    </recommendedName>
</protein>
<keyword evidence="2" id="KW-0812">Transmembrane</keyword>
<gene>
    <name evidence="4" type="ORF">GCM10009849_30570</name>
</gene>
<feature type="domain" description="LytR/CpsA/Psr regulator C-terminal" evidence="3">
    <location>
        <begin position="113"/>
        <end position="196"/>
    </location>
</feature>
<dbReference type="InterPro" id="IPR027381">
    <property type="entry name" value="LytR/CpsA/Psr_C"/>
</dbReference>
<feature type="region of interest" description="Disordered" evidence="1">
    <location>
        <begin position="66"/>
        <end position="108"/>
    </location>
</feature>